<organism evidence="2 3">
    <name type="scientific">Linum trigynum</name>
    <dbReference type="NCBI Taxonomy" id="586398"/>
    <lineage>
        <taxon>Eukaryota</taxon>
        <taxon>Viridiplantae</taxon>
        <taxon>Streptophyta</taxon>
        <taxon>Embryophyta</taxon>
        <taxon>Tracheophyta</taxon>
        <taxon>Spermatophyta</taxon>
        <taxon>Magnoliopsida</taxon>
        <taxon>eudicotyledons</taxon>
        <taxon>Gunneridae</taxon>
        <taxon>Pentapetalae</taxon>
        <taxon>rosids</taxon>
        <taxon>fabids</taxon>
        <taxon>Malpighiales</taxon>
        <taxon>Linaceae</taxon>
        <taxon>Linum</taxon>
    </lineage>
</organism>
<proteinExistence type="predicted"/>
<dbReference type="AlphaFoldDB" id="A0AAV2DSN7"/>
<dbReference type="EMBL" id="OZ034816">
    <property type="protein sequence ID" value="CAL1376562.1"/>
    <property type="molecule type" value="Genomic_DNA"/>
</dbReference>
<sequence>MAVSIVKTNTTGKLFLAIAIVVLLVAVSPFPCHANDPHLACFEKCLKHCGAPCYHQCIDKCKKRLPSSTFKRGSGD</sequence>
<keyword evidence="1" id="KW-0732">Signal</keyword>
<evidence type="ECO:0008006" key="4">
    <source>
        <dbReference type="Google" id="ProtNLM"/>
    </source>
</evidence>
<dbReference type="Proteomes" id="UP001497516">
    <property type="component" value="Chromosome 3"/>
</dbReference>
<feature type="chain" id="PRO_5043718628" description="Plant thionin family protein" evidence="1">
    <location>
        <begin position="35"/>
        <end position="76"/>
    </location>
</feature>
<keyword evidence="3" id="KW-1185">Reference proteome</keyword>
<protein>
    <recommendedName>
        <fullName evidence="4">Plant thionin family protein</fullName>
    </recommendedName>
</protein>
<feature type="signal peptide" evidence="1">
    <location>
        <begin position="1"/>
        <end position="34"/>
    </location>
</feature>
<evidence type="ECO:0000313" key="3">
    <source>
        <dbReference type="Proteomes" id="UP001497516"/>
    </source>
</evidence>
<gene>
    <name evidence="2" type="ORF">LTRI10_LOCUS18285</name>
</gene>
<accession>A0AAV2DSN7</accession>
<name>A0AAV2DSN7_9ROSI</name>
<evidence type="ECO:0000313" key="2">
    <source>
        <dbReference type="EMBL" id="CAL1376562.1"/>
    </source>
</evidence>
<reference evidence="2 3" key="1">
    <citation type="submission" date="2024-04" db="EMBL/GenBank/DDBJ databases">
        <authorList>
            <person name="Fracassetti M."/>
        </authorList>
    </citation>
    <scope>NUCLEOTIDE SEQUENCE [LARGE SCALE GENOMIC DNA]</scope>
</reference>
<evidence type="ECO:0000256" key="1">
    <source>
        <dbReference type="SAM" id="SignalP"/>
    </source>
</evidence>